<dbReference type="Gene3D" id="3.60.21.10">
    <property type="match status" value="1"/>
</dbReference>
<dbReference type="Pfam" id="PF00149">
    <property type="entry name" value="Metallophos"/>
    <property type="match status" value="1"/>
</dbReference>
<dbReference type="KEGG" id="ssan:NX02_08040"/>
<dbReference type="GO" id="GO:0016787">
    <property type="term" value="F:hydrolase activity"/>
    <property type="evidence" value="ECO:0007669"/>
    <property type="project" value="InterPro"/>
</dbReference>
<feature type="domain" description="Calcineurin-like phosphoesterase C-terminal" evidence="2">
    <location>
        <begin position="416"/>
        <end position="583"/>
    </location>
</feature>
<dbReference type="HOGENOM" id="CLU_016483_1_0_5"/>
<dbReference type="Gene3D" id="2.60.40.10">
    <property type="entry name" value="Immunoglobulins"/>
    <property type="match status" value="1"/>
</dbReference>
<dbReference type="AlphaFoldDB" id="W0AA17"/>
<keyword evidence="5" id="KW-1185">Reference proteome</keyword>
<dbReference type="Proteomes" id="UP000018851">
    <property type="component" value="Chromosome"/>
</dbReference>
<evidence type="ECO:0008006" key="6">
    <source>
        <dbReference type="Google" id="ProtNLM"/>
    </source>
</evidence>
<dbReference type="PANTHER" id="PTHR43143:SF6">
    <property type="entry name" value="BLL3016 PROTEIN"/>
    <property type="match status" value="1"/>
</dbReference>
<evidence type="ECO:0000313" key="4">
    <source>
        <dbReference type="EMBL" id="AHE53332.1"/>
    </source>
</evidence>
<evidence type="ECO:0000259" key="2">
    <source>
        <dbReference type="Pfam" id="PF16370"/>
    </source>
</evidence>
<dbReference type="Pfam" id="PF16371">
    <property type="entry name" value="MetallophosN"/>
    <property type="match status" value="1"/>
</dbReference>
<protein>
    <recommendedName>
        <fullName evidence="6">Calcineurin-like phosphoesterase domain-containing protein</fullName>
    </recommendedName>
</protein>
<dbReference type="InterPro" id="IPR051918">
    <property type="entry name" value="STPP_CPPED1"/>
</dbReference>
<dbReference type="PROSITE" id="PS51257">
    <property type="entry name" value="PROKAR_LIPOPROTEIN"/>
    <property type="match status" value="1"/>
</dbReference>
<dbReference type="InterPro" id="IPR004843">
    <property type="entry name" value="Calcineurin-like_PHP"/>
</dbReference>
<evidence type="ECO:0000313" key="5">
    <source>
        <dbReference type="Proteomes" id="UP000018851"/>
    </source>
</evidence>
<feature type="domain" description="Calcineurin-like phosphoesterase" evidence="1">
    <location>
        <begin position="183"/>
        <end position="388"/>
    </location>
</feature>
<dbReference type="PANTHER" id="PTHR43143">
    <property type="entry name" value="METALLOPHOSPHOESTERASE, CALCINEURIN SUPERFAMILY"/>
    <property type="match status" value="1"/>
</dbReference>
<feature type="domain" description="Calcineurin-like phosphoesterase N-terminal" evidence="3">
    <location>
        <begin position="80"/>
        <end position="145"/>
    </location>
</feature>
<accession>W0AA17</accession>
<dbReference type="eggNOG" id="COG1409">
    <property type="taxonomic scope" value="Bacteria"/>
</dbReference>
<dbReference type="InterPro" id="IPR032288">
    <property type="entry name" value="Metallophos_C"/>
</dbReference>
<organism evidence="4 5">
    <name type="scientific">Sphingomonas sanxanigenens DSM 19645 = NX02</name>
    <dbReference type="NCBI Taxonomy" id="1123269"/>
    <lineage>
        <taxon>Bacteria</taxon>
        <taxon>Pseudomonadati</taxon>
        <taxon>Pseudomonadota</taxon>
        <taxon>Alphaproteobacteria</taxon>
        <taxon>Sphingomonadales</taxon>
        <taxon>Sphingomonadaceae</taxon>
        <taxon>Sphingomonas</taxon>
    </lineage>
</organism>
<name>W0AA17_9SPHN</name>
<evidence type="ECO:0000259" key="3">
    <source>
        <dbReference type="Pfam" id="PF16371"/>
    </source>
</evidence>
<evidence type="ECO:0000259" key="1">
    <source>
        <dbReference type="Pfam" id="PF00149"/>
    </source>
</evidence>
<sequence length="685" mass="74016">MRAAANRAPARGSMREGFMTKVSQSLWLTAACAAALAGGIARAGAPADAPWFADIEVVKGKARDAKTVRGIVFDDANRNGRLDAGEHGLAGVNVSNGREVVKTGADGRYVLPARRDMSVSVVQPSGWRVPTDRNFVPRFAYEHKLGGSPRKLRFGGLPDTGPLPAAINFPLAPSTVGPDFNCAVLGDVQVYSGDEIGYARDSIVRELADRKGPPPACLFALGDLVGDDLGLIPRLEEVLGALRIPQWWVQGNHDYDSDADRDADASDTWRRTYGPATYAFEMGNVLFVGLDNVVYPCGEADNRKGARPFCVEYPQKSYNGRFTDDQMAFLKNLIANTDPAKLIVLGHHIPLVGFDNRKEWAHQTDNAPEVYALLEGRKALDLSGHSHTLENLAPGDSYEGWKDAVGVTSIPFRHVVAGAVAGDWWGGDFDVEGIPMSLQGDGSPRGYVDMRVSGTDYDLDYRATGEPADRAMWLSVSTPAFRGWAAKLLDWRNADPATRGRVPPLSVQDLPDEKLLTPADLGAGSWLTANVWLGDSATQVTVSIDGTAPVAMTHTQEARGEPSRNGPEHADPFALQRQLSVARTAFESGSGDAEAQGFIQGRQTRTPPAPPQPQGSVADHSAHLWRFALPATLAPGMHTATVRVARPQGSSARETLILEVRPERPPRTFRFDVWNSVKDGPRVPE</sequence>
<reference evidence="4 5" key="1">
    <citation type="submission" date="2013-07" db="EMBL/GenBank/DDBJ databases">
        <title>Completed genome of Sphingomonas sanxanigenens NX02.</title>
        <authorList>
            <person name="Ma T."/>
            <person name="Huang H."/>
            <person name="Wu M."/>
            <person name="Li X."/>
            <person name="Li G."/>
        </authorList>
    </citation>
    <scope>NUCLEOTIDE SEQUENCE [LARGE SCALE GENOMIC DNA]</scope>
    <source>
        <strain evidence="4 5">NX02</strain>
    </source>
</reference>
<dbReference type="Pfam" id="PF16370">
    <property type="entry name" value="MetallophosC"/>
    <property type="match status" value="1"/>
</dbReference>
<dbReference type="InterPro" id="IPR013783">
    <property type="entry name" value="Ig-like_fold"/>
</dbReference>
<gene>
    <name evidence="4" type="ORF">NX02_08040</name>
</gene>
<dbReference type="SUPFAM" id="SSF56300">
    <property type="entry name" value="Metallo-dependent phosphatases"/>
    <property type="match status" value="1"/>
</dbReference>
<dbReference type="InterPro" id="IPR029052">
    <property type="entry name" value="Metallo-depent_PP-like"/>
</dbReference>
<dbReference type="EMBL" id="CP006644">
    <property type="protein sequence ID" value="AHE53332.1"/>
    <property type="molecule type" value="Genomic_DNA"/>
</dbReference>
<dbReference type="InterPro" id="IPR032285">
    <property type="entry name" value="Metallophos_N"/>
</dbReference>
<proteinExistence type="predicted"/>
<dbReference type="PATRIC" id="fig|1123269.5.peg.1573"/>